<protein>
    <submittedName>
        <fullName evidence="2">Gfo/Idh/MocA family protein</fullName>
    </submittedName>
</protein>
<feature type="domain" description="Gfo/Idh/MocA-like oxidoreductase N-terminal" evidence="1">
    <location>
        <begin position="4"/>
        <end position="113"/>
    </location>
</feature>
<dbReference type="Gene3D" id="3.40.50.720">
    <property type="entry name" value="NAD(P)-binding Rossmann-like Domain"/>
    <property type="match status" value="1"/>
</dbReference>
<reference evidence="3" key="1">
    <citation type="journal article" date="2019" name="Int. J. Syst. Evol. Microbiol.">
        <title>The Global Catalogue of Microorganisms (GCM) 10K type strain sequencing project: providing services to taxonomists for standard genome sequencing and annotation.</title>
        <authorList>
            <consortium name="The Broad Institute Genomics Platform"/>
            <consortium name="The Broad Institute Genome Sequencing Center for Infectious Disease"/>
            <person name="Wu L."/>
            <person name="Ma J."/>
        </authorList>
    </citation>
    <scope>NUCLEOTIDE SEQUENCE [LARGE SCALE GENOMIC DNA]</scope>
    <source>
        <strain evidence="3">DFY28</strain>
    </source>
</reference>
<dbReference type="PANTHER" id="PTHR43818">
    <property type="entry name" value="BCDNA.GH03377"/>
    <property type="match status" value="1"/>
</dbReference>
<gene>
    <name evidence="2" type="ORF">ACFSC0_21160</name>
</gene>
<comment type="caution">
    <text evidence="2">The sequence shown here is derived from an EMBL/GenBank/DDBJ whole genome shotgun (WGS) entry which is preliminary data.</text>
</comment>
<dbReference type="SUPFAM" id="SSF51735">
    <property type="entry name" value="NAD(P)-binding Rossmann-fold domains"/>
    <property type="match status" value="1"/>
</dbReference>
<evidence type="ECO:0000259" key="1">
    <source>
        <dbReference type="Pfam" id="PF01408"/>
    </source>
</evidence>
<evidence type="ECO:0000313" key="2">
    <source>
        <dbReference type="EMBL" id="MFD1785916.1"/>
    </source>
</evidence>
<dbReference type="InterPro" id="IPR036291">
    <property type="entry name" value="NAD(P)-bd_dom_sf"/>
</dbReference>
<dbReference type="Pfam" id="PF01408">
    <property type="entry name" value="GFO_IDH_MocA"/>
    <property type="match status" value="1"/>
</dbReference>
<dbReference type="EMBL" id="JBHUEY010000012">
    <property type="protein sequence ID" value="MFD1785916.1"/>
    <property type="molecule type" value="Genomic_DNA"/>
</dbReference>
<dbReference type="RefSeq" id="WP_377283492.1">
    <property type="nucleotide sequence ID" value="NZ_JBHRSI010000009.1"/>
</dbReference>
<dbReference type="InterPro" id="IPR000683">
    <property type="entry name" value="Gfo/Idh/MocA-like_OxRdtase_N"/>
</dbReference>
<dbReference type="PANTHER" id="PTHR43818:SF7">
    <property type="entry name" value="DEHYDROGENASE"/>
    <property type="match status" value="1"/>
</dbReference>
<dbReference type="InterPro" id="IPR050463">
    <property type="entry name" value="Gfo/Idh/MocA_oxidrdct_glycsds"/>
</dbReference>
<name>A0ABW4N7R6_9CAUL</name>
<accession>A0ABW4N7R6</accession>
<keyword evidence="3" id="KW-1185">Reference proteome</keyword>
<dbReference type="Proteomes" id="UP001597237">
    <property type="component" value="Unassembled WGS sequence"/>
</dbReference>
<organism evidence="2 3">
    <name type="scientific">Phenylobacterium terrae</name>
    <dbReference type="NCBI Taxonomy" id="2665495"/>
    <lineage>
        <taxon>Bacteria</taxon>
        <taxon>Pseudomonadati</taxon>
        <taxon>Pseudomonadota</taxon>
        <taxon>Alphaproteobacteria</taxon>
        <taxon>Caulobacterales</taxon>
        <taxon>Caulobacteraceae</taxon>
        <taxon>Phenylobacterium</taxon>
    </lineage>
</organism>
<sequence length="310" mass="33104">MPVKLAIVGVGKIARDQHLPVIAASPDFELAAAASRSTGVEGVKSFTSLAELLDACPEVEAVSLCTPPVGRAQDARLAISRGVHVLLEKPPAATLSEVDDLARRAQAAGVTLFASWHSRFAPAVPAAKAWLQGRTVRAARITWKEDVRVWHPGQEWIFAPGGMGVFDPGVNALSIVTEILPETFALRRGRLVFPSNRQAPIAAELAFEDARGAPIAAELDFLHTGDQRWDIEVETDGGRLVLSKGGSEMTVDGTAATAGAHGPHAEYAPLYAHFARLIAERRSDVDVAPFRHVADAFMIGERVEGPAFAF</sequence>
<proteinExistence type="predicted"/>
<dbReference type="Gene3D" id="3.30.360.10">
    <property type="entry name" value="Dihydrodipicolinate Reductase, domain 2"/>
    <property type="match status" value="1"/>
</dbReference>
<evidence type="ECO:0000313" key="3">
    <source>
        <dbReference type="Proteomes" id="UP001597237"/>
    </source>
</evidence>